<dbReference type="Proteomes" id="UP001428341">
    <property type="component" value="Unassembled WGS sequence"/>
</dbReference>
<dbReference type="EMBL" id="JBCGBO010000006">
    <property type="protein sequence ID" value="KAK9192877.1"/>
    <property type="molecule type" value="Genomic_DNA"/>
</dbReference>
<evidence type="ECO:0000256" key="1">
    <source>
        <dbReference type="SAM" id="MobiDB-lite"/>
    </source>
</evidence>
<evidence type="ECO:0000313" key="3">
    <source>
        <dbReference type="Proteomes" id="UP001428341"/>
    </source>
</evidence>
<comment type="caution">
    <text evidence="2">The sequence shown here is derived from an EMBL/GenBank/DDBJ whole genome shotgun (WGS) entry which is preliminary data.</text>
</comment>
<name>A0AAP0M1M9_9ROSI</name>
<evidence type="ECO:0000313" key="2">
    <source>
        <dbReference type="EMBL" id="KAK9192877.1"/>
    </source>
</evidence>
<feature type="compositionally biased region" description="Basic and acidic residues" evidence="1">
    <location>
        <begin position="1"/>
        <end position="12"/>
    </location>
</feature>
<keyword evidence="3" id="KW-1185">Reference proteome</keyword>
<gene>
    <name evidence="2" type="ORF">WN944_003570</name>
</gene>
<reference evidence="2 3" key="1">
    <citation type="submission" date="2024-05" db="EMBL/GenBank/DDBJ databases">
        <title>Haplotype-resolved chromosome-level genome assembly of Huyou (Citrus changshanensis).</title>
        <authorList>
            <person name="Miao C."/>
            <person name="Chen W."/>
            <person name="Wu Y."/>
            <person name="Wang L."/>
            <person name="Zhao S."/>
            <person name="Grierson D."/>
            <person name="Xu C."/>
            <person name="Chen K."/>
        </authorList>
    </citation>
    <scope>NUCLEOTIDE SEQUENCE [LARGE SCALE GENOMIC DNA]</scope>
    <source>
        <strain evidence="2">01-14</strain>
        <tissue evidence="2">Leaf</tissue>
    </source>
</reference>
<proteinExistence type="predicted"/>
<accession>A0AAP0M1M9</accession>
<sequence>MDKGKGIAKDNVPDDSINGMDDNYDDMFDDGANPDVRPYAMGSNFEEDEEDMEGAVDAVAGMKSPADVVEGAYMDAPKSSNETKGINMGAKQNKKLKMKKGRIVVQYNVLGVPTGDEATKLILSWSFSLYFDFNFIY</sequence>
<protein>
    <submittedName>
        <fullName evidence="2">Uncharacterized protein</fullName>
    </submittedName>
</protein>
<organism evidence="2 3">
    <name type="scientific">Citrus x changshan-huyou</name>
    <dbReference type="NCBI Taxonomy" id="2935761"/>
    <lineage>
        <taxon>Eukaryota</taxon>
        <taxon>Viridiplantae</taxon>
        <taxon>Streptophyta</taxon>
        <taxon>Embryophyta</taxon>
        <taxon>Tracheophyta</taxon>
        <taxon>Spermatophyta</taxon>
        <taxon>Magnoliopsida</taxon>
        <taxon>eudicotyledons</taxon>
        <taxon>Gunneridae</taxon>
        <taxon>Pentapetalae</taxon>
        <taxon>rosids</taxon>
        <taxon>malvids</taxon>
        <taxon>Sapindales</taxon>
        <taxon>Rutaceae</taxon>
        <taxon>Aurantioideae</taxon>
        <taxon>Citrus</taxon>
    </lineage>
</organism>
<feature type="region of interest" description="Disordered" evidence="1">
    <location>
        <begin position="1"/>
        <end position="41"/>
    </location>
</feature>
<dbReference type="AlphaFoldDB" id="A0AAP0M1M9"/>